<reference evidence="3" key="1">
    <citation type="journal article" date="2014" name="Int. J. Syst. Evol. Microbiol.">
        <title>Complete genome sequence of Corynebacterium casei LMG S-19264T (=DSM 44701T), isolated from a smear-ripened cheese.</title>
        <authorList>
            <consortium name="US DOE Joint Genome Institute (JGI-PGF)"/>
            <person name="Walter F."/>
            <person name="Albersmeier A."/>
            <person name="Kalinowski J."/>
            <person name="Ruckert C."/>
        </authorList>
    </citation>
    <scope>NUCLEOTIDE SEQUENCE</scope>
    <source>
        <strain evidence="3">CGMCC 1.12214</strain>
    </source>
</reference>
<evidence type="ECO:0000256" key="2">
    <source>
        <dbReference type="SAM" id="SignalP"/>
    </source>
</evidence>
<dbReference type="Proteomes" id="UP000603912">
    <property type="component" value="Unassembled WGS sequence"/>
</dbReference>
<dbReference type="EMBL" id="BMES01000002">
    <property type="protein sequence ID" value="GGH30379.1"/>
    <property type="molecule type" value="Genomic_DNA"/>
</dbReference>
<protein>
    <recommendedName>
        <fullName evidence="5">PepSY domain-containing protein</fullName>
    </recommendedName>
</protein>
<feature type="chain" id="PRO_5037873967" description="PepSY domain-containing protein" evidence="2">
    <location>
        <begin position="37"/>
        <end position="327"/>
    </location>
</feature>
<gene>
    <name evidence="3" type="ORF">GCM10007036_40930</name>
</gene>
<feature type="compositionally biased region" description="Low complexity" evidence="1">
    <location>
        <begin position="268"/>
        <end position="288"/>
    </location>
</feature>
<evidence type="ECO:0000256" key="1">
    <source>
        <dbReference type="SAM" id="MobiDB-lite"/>
    </source>
</evidence>
<keyword evidence="2" id="KW-0732">Signal</keyword>
<reference evidence="3" key="2">
    <citation type="submission" date="2020-09" db="EMBL/GenBank/DDBJ databases">
        <authorList>
            <person name="Sun Q."/>
            <person name="Zhou Y."/>
        </authorList>
    </citation>
    <scope>NUCLEOTIDE SEQUENCE</scope>
    <source>
        <strain evidence="3">CGMCC 1.12214</strain>
    </source>
</reference>
<dbReference type="AlphaFoldDB" id="A0A917IB05"/>
<evidence type="ECO:0000313" key="4">
    <source>
        <dbReference type="Proteomes" id="UP000603912"/>
    </source>
</evidence>
<evidence type="ECO:0008006" key="5">
    <source>
        <dbReference type="Google" id="ProtNLM"/>
    </source>
</evidence>
<comment type="caution">
    <text evidence="3">The sequence shown here is derived from an EMBL/GenBank/DDBJ whole genome shotgun (WGS) entry which is preliminary data.</text>
</comment>
<feature type="compositionally biased region" description="Pro residues" evidence="1">
    <location>
        <begin position="243"/>
        <end position="265"/>
    </location>
</feature>
<organism evidence="3 4">
    <name type="scientific">Alsobacter metallidurans</name>
    <dbReference type="NCBI Taxonomy" id="340221"/>
    <lineage>
        <taxon>Bacteria</taxon>
        <taxon>Pseudomonadati</taxon>
        <taxon>Pseudomonadota</taxon>
        <taxon>Alphaproteobacteria</taxon>
        <taxon>Hyphomicrobiales</taxon>
        <taxon>Alsobacteraceae</taxon>
        <taxon>Alsobacter</taxon>
    </lineage>
</organism>
<feature type="region of interest" description="Disordered" evidence="1">
    <location>
        <begin position="123"/>
        <end position="327"/>
    </location>
</feature>
<feature type="compositionally biased region" description="Pro residues" evidence="1">
    <location>
        <begin position="316"/>
        <end position="327"/>
    </location>
</feature>
<dbReference type="RefSeq" id="WP_188519513.1">
    <property type="nucleotide sequence ID" value="NZ_BMES01000002.1"/>
</dbReference>
<feature type="signal peptide" evidence="2">
    <location>
        <begin position="1"/>
        <end position="36"/>
    </location>
</feature>
<proteinExistence type="predicted"/>
<sequence length="327" mass="34172">MFAFIAAGVHAGAVRRFARRGALALAALTAATPVLAAPLGSIDAPVGALVERAQWFGFRVAPEEIADILYARYGMQRVMRIRSVGDVYEADAVDRRGFRVHVTLDAQSGRMLESFVVGARAYDAPVPTPPRGVPGGAYRDPYRDLPSFPGDDQLERRNLRSTPDPFGAERTPARPPRNREARTPDAATAPAAPRKPKAVPTPPKPTEQAVPQPAPVPDKPASTAARPAAPEQDAIKPAAPQAVPAPAPTVVPPTTTPPVVAPPKPAAEEPAAPAVRQAAPAPQRIPEPLVDPKTGQPNASVPVAPLDDSSNKGPSTPTPSVPPATLD</sequence>
<name>A0A917IB05_9HYPH</name>
<evidence type="ECO:0000313" key="3">
    <source>
        <dbReference type="EMBL" id="GGH30379.1"/>
    </source>
</evidence>
<keyword evidence="4" id="KW-1185">Reference proteome</keyword>
<accession>A0A917IB05</accession>